<dbReference type="PANTHER" id="PTHR11802:SF479">
    <property type="entry name" value="CARBOXYPEPTIDASE"/>
    <property type="match status" value="1"/>
</dbReference>
<dbReference type="EMBL" id="LFZO01001585">
    <property type="protein sequence ID" value="KXS93347.1"/>
    <property type="molecule type" value="Genomic_DNA"/>
</dbReference>
<evidence type="ECO:0000313" key="8">
    <source>
        <dbReference type="Proteomes" id="UP000073492"/>
    </source>
</evidence>
<dbReference type="AlphaFoldDB" id="A0A139GT51"/>
<dbReference type="EC" id="3.4.16.-" evidence="6"/>
<gene>
    <name evidence="7" type="ORF">AC579_10631</name>
</gene>
<reference evidence="7 8" key="1">
    <citation type="submission" date="2015-07" db="EMBL/GenBank/DDBJ databases">
        <title>Comparative genomics of the Sigatoka disease complex on banana suggests a link between parallel evolutionary changes in Pseudocercospora fijiensis and Pseudocercospora eumusae and increased virulence on the banana host.</title>
        <authorList>
            <person name="Chang T.-C."/>
            <person name="Salvucci A."/>
            <person name="Crous P.W."/>
            <person name="Stergiopoulos I."/>
        </authorList>
    </citation>
    <scope>NUCLEOTIDE SEQUENCE [LARGE SCALE GENOMIC DNA]</scope>
    <source>
        <strain evidence="7 8">CBS 116634</strain>
    </source>
</reference>
<feature type="chain" id="PRO_5007230279" description="Carboxypeptidase" evidence="6">
    <location>
        <begin position="20"/>
        <end position="550"/>
    </location>
</feature>
<evidence type="ECO:0000256" key="1">
    <source>
        <dbReference type="ARBA" id="ARBA00009431"/>
    </source>
</evidence>
<keyword evidence="5" id="KW-0325">Glycoprotein</keyword>
<evidence type="ECO:0000256" key="2">
    <source>
        <dbReference type="ARBA" id="ARBA00022645"/>
    </source>
</evidence>
<dbReference type="Gene3D" id="3.40.50.1820">
    <property type="entry name" value="alpha/beta hydrolase"/>
    <property type="match status" value="1"/>
</dbReference>
<dbReference type="Proteomes" id="UP000073492">
    <property type="component" value="Unassembled WGS sequence"/>
</dbReference>
<dbReference type="InterPro" id="IPR018202">
    <property type="entry name" value="Ser_caboxypep_ser_AS"/>
</dbReference>
<dbReference type="InterPro" id="IPR029058">
    <property type="entry name" value="AB_hydrolase_fold"/>
</dbReference>
<keyword evidence="8" id="KW-1185">Reference proteome</keyword>
<dbReference type="PROSITE" id="PS00131">
    <property type="entry name" value="CARBOXYPEPT_SER_SER"/>
    <property type="match status" value="1"/>
</dbReference>
<dbReference type="GO" id="GO:0004185">
    <property type="term" value="F:serine-type carboxypeptidase activity"/>
    <property type="evidence" value="ECO:0007669"/>
    <property type="project" value="UniProtKB-UniRule"/>
</dbReference>
<proteinExistence type="inferred from homology"/>
<dbReference type="GO" id="GO:0006508">
    <property type="term" value="P:proteolysis"/>
    <property type="evidence" value="ECO:0007669"/>
    <property type="project" value="UniProtKB-KW"/>
</dbReference>
<comment type="similarity">
    <text evidence="1 6">Belongs to the peptidase S10 family.</text>
</comment>
<evidence type="ECO:0000256" key="3">
    <source>
        <dbReference type="ARBA" id="ARBA00022670"/>
    </source>
</evidence>
<feature type="signal peptide" evidence="6">
    <location>
        <begin position="1"/>
        <end position="19"/>
    </location>
</feature>
<evidence type="ECO:0000256" key="5">
    <source>
        <dbReference type="ARBA" id="ARBA00023180"/>
    </source>
</evidence>
<dbReference type="InterPro" id="IPR001563">
    <property type="entry name" value="Peptidase_S10"/>
</dbReference>
<organism evidence="7 8">
    <name type="scientific">Pseudocercospora musae</name>
    <dbReference type="NCBI Taxonomy" id="113226"/>
    <lineage>
        <taxon>Eukaryota</taxon>
        <taxon>Fungi</taxon>
        <taxon>Dikarya</taxon>
        <taxon>Ascomycota</taxon>
        <taxon>Pezizomycotina</taxon>
        <taxon>Dothideomycetes</taxon>
        <taxon>Dothideomycetidae</taxon>
        <taxon>Mycosphaerellales</taxon>
        <taxon>Mycosphaerellaceae</taxon>
        <taxon>Pseudocercospora</taxon>
    </lineage>
</organism>
<keyword evidence="3 6" id="KW-0645">Protease</keyword>
<keyword evidence="6" id="KW-0732">Signal</keyword>
<evidence type="ECO:0000256" key="4">
    <source>
        <dbReference type="ARBA" id="ARBA00022801"/>
    </source>
</evidence>
<dbReference type="SUPFAM" id="SSF53474">
    <property type="entry name" value="alpha/beta-Hydrolases"/>
    <property type="match status" value="1"/>
</dbReference>
<sequence length="550" mass="61163">MRLSAGLFALISILDIGFAHHPTDVIKRAATIQREALAKHAHRAQRREEHKNFNGPSTSRFLTDKTRKFAVDGVKLPELNFDPGESYAGLLPITSSKNETREYFFWFWPSLNQTGPKEVAIWFNGGPGCSSLIGFLTENGPFTWMDGTPKPVQNTYDWRNLTNVMWVEQPIGVGFTQGRPNITNELEVGEQFVSFYEQFAETFDVKGWDIYLTGESYAGFYLPYIGNAFIQKNSSDLPLKGVHINDPILGDTMAQQAATTVPFAQHWQNMLGINDTVMENLTATHETCGYKSVLDKYFAFPAPQERFPVLRNVFASEINTTDPCDTLFRLAEEVSTINPCFNIYRISNTCPPLGSVLGPIASQVDYNPVPNEIFFNRSDVQQLLHVPQGWVWNVCSPRSVFPNATEPNSTTGEDLSEPPAHNGVLQNVIEKLGRVIIGSGNLDALLNTNGTLLALQNMTWNGWQGFKDYPGHGFFSPYHEDLPGSPSGAGYVGKWGHERGLTFYQIQLAGHTVPGDAPGASYSIMELLLGRISPEDLGKYRNFTTENGNG</sequence>
<accession>A0A139GT51</accession>
<dbReference type="PANTHER" id="PTHR11802">
    <property type="entry name" value="SERINE PROTEASE FAMILY S10 SERINE CARBOXYPEPTIDASE"/>
    <property type="match status" value="1"/>
</dbReference>
<keyword evidence="2 6" id="KW-0121">Carboxypeptidase</keyword>
<comment type="caution">
    <text evidence="7">The sequence shown here is derived from an EMBL/GenBank/DDBJ whole genome shotgun (WGS) entry which is preliminary data.</text>
</comment>
<dbReference type="OrthoDB" id="443318at2759"/>
<protein>
    <recommendedName>
        <fullName evidence="6">Carboxypeptidase</fullName>
        <ecNumber evidence="6">3.4.16.-</ecNumber>
    </recommendedName>
</protein>
<dbReference type="PRINTS" id="PR00724">
    <property type="entry name" value="CRBOXYPTASEC"/>
</dbReference>
<keyword evidence="4 6" id="KW-0378">Hydrolase</keyword>
<name>A0A139GT51_9PEZI</name>
<evidence type="ECO:0000313" key="7">
    <source>
        <dbReference type="EMBL" id="KXS93347.1"/>
    </source>
</evidence>
<evidence type="ECO:0000256" key="6">
    <source>
        <dbReference type="RuleBase" id="RU361156"/>
    </source>
</evidence>
<dbReference type="Pfam" id="PF00450">
    <property type="entry name" value="Peptidase_S10"/>
    <property type="match status" value="1"/>
</dbReference>